<sequence length="48" mass="5662">MRITYHQSHPSMYSISLSSLSLSLSLHHHNHTKLLQIITTRHHRNHPI</sequence>
<reference evidence="1" key="2">
    <citation type="submission" date="2020-06" db="EMBL/GenBank/DDBJ databases">
        <title>Helianthus annuus Genome sequencing and assembly Release 2.</title>
        <authorList>
            <person name="Gouzy J."/>
            <person name="Langlade N."/>
            <person name="Munos S."/>
        </authorList>
    </citation>
    <scope>NUCLEOTIDE SEQUENCE</scope>
    <source>
        <tissue evidence="1">Leaves</tissue>
    </source>
</reference>
<gene>
    <name evidence="1" type="ORF">HanXRQr2_Chr06g0269301</name>
</gene>
<proteinExistence type="predicted"/>
<evidence type="ECO:0000313" key="2">
    <source>
        <dbReference type="Proteomes" id="UP000215914"/>
    </source>
</evidence>
<dbReference type="Proteomes" id="UP000215914">
    <property type="component" value="Unassembled WGS sequence"/>
</dbReference>
<dbReference type="AlphaFoldDB" id="A0A9K3IUN7"/>
<dbReference type="EMBL" id="MNCJ02000321">
    <property type="protein sequence ID" value="KAF5803267.1"/>
    <property type="molecule type" value="Genomic_DNA"/>
</dbReference>
<keyword evidence="2" id="KW-1185">Reference proteome</keyword>
<protein>
    <submittedName>
        <fullName evidence="1">Uncharacterized protein</fullName>
    </submittedName>
</protein>
<reference evidence="1" key="1">
    <citation type="journal article" date="2017" name="Nature">
        <title>The sunflower genome provides insights into oil metabolism, flowering and Asterid evolution.</title>
        <authorList>
            <person name="Badouin H."/>
            <person name="Gouzy J."/>
            <person name="Grassa C.J."/>
            <person name="Murat F."/>
            <person name="Staton S.E."/>
            <person name="Cottret L."/>
            <person name="Lelandais-Briere C."/>
            <person name="Owens G.L."/>
            <person name="Carrere S."/>
            <person name="Mayjonade B."/>
            <person name="Legrand L."/>
            <person name="Gill N."/>
            <person name="Kane N.C."/>
            <person name="Bowers J.E."/>
            <person name="Hubner S."/>
            <person name="Bellec A."/>
            <person name="Berard A."/>
            <person name="Berges H."/>
            <person name="Blanchet N."/>
            <person name="Boniface M.C."/>
            <person name="Brunel D."/>
            <person name="Catrice O."/>
            <person name="Chaidir N."/>
            <person name="Claudel C."/>
            <person name="Donnadieu C."/>
            <person name="Faraut T."/>
            <person name="Fievet G."/>
            <person name="Helmstetter N."/>
            <person name="King M."/>
            <person name="Knapp S.J."/>
            <person name="Lai Z."/>
            <person name="Le Paslier M.C."/>
            <person name="Lippi Y."/>
            <person name="Lorenzon L."/>
            <person name="Mandel J.R."/>
            <person name="Marage G."/>
            <person name="Marchand G."/>
            <person name="Marquand E."/>
            <person name="Bret-Mestries E."/>
            <person name="Morien E."/>
            <person name="Nambeesan S."/>
            <person name="Nguyen T."/>
            <person name="Pegot-Espagnet P."/>
            <person name="Pouilly N."/>
            <person name="Raftis F."/>
            <person name="Sallet E."/>
            <person name="Schiex T."/>
            <person name="Thomas J."/>
            <person name="Vandecasteele C."/>
            <person name="Vares D."/>
            <person name="Vear F."/>
            <person name="Vautrin S."/>
            <person name="Crespi M."/>
            <person name="Mangin B."/>
            <person name="Burke J.M."/>
            <person name="Salse J."/>
            <person name="Munos S."/>
            <person name="Vincourt P."/>
            <person name="Rieseberg L.H."/>
            <person name="Langlade N.B."/>
        </authorList>
    </citation>
    <scope>NUCLEOTIDE SEQUENCE</scope>
    <source>
        <tissue evidence="1">Leaves</tissue>
    </source>
</reference>
<organism evidence="1 2">
    <name type="scientific">Helianthus annuus</name>
    <name type="common">Common sunflower</name>
    <dbReference type="NCBI Taxonomy" id="4232"/>
    <lineage>
        <taxon>Eukaryota</taxon>
        <taxon>Viridiplantae</taxon>
        <taxon>Streptophyta</taxon>
        <taxon>Embryophyta</taxon>
        <taxon>Tracheophyta</taxon>
        <taxon>Spermatophyta</taxon>
        <taxon>Magnoliopsida</taxon>
        <taxon>eudicotyledons</taxon>
        <taxon>Gunneridae</taxon>
        <taxon>Pentapetalae</taxon>
        <taxon>asterids</taxon>
        <taxon>campanulids</taxon>
        <taxon>Asterales</taxon>
        <taxon>Asteraceae</taxon>
        <taxon>Asteroideae</taxon>
        <taxon>Heliantheae alliance</taxon>
        <taxon>Heliantheae</taxon>
        <taxon>Helianthus</taxon>
    </lineage>
</organism>
<accession>A0A9K3IUN7</accession>
<comment type="caution">
    <text evidence="1">The sequence shown here is derived from an EMBL/GenBank/DDBJ whole genome shotgun (WGS) entry which is preliminary data.</text>
</comment>
<dbReference type="Gramene" id="mRNA:HanXRQr2_Chr06g0269301">
    <property type="protein sequence ID" value="mRNA:HanXRQr2_Chr06g0269301"/>
    <property type="gene ID" value="HanXRQr2_Chr06g0269301"/>
</dbReference>
<evidence type="ECO:0000313" key="1">
    <source>
        <dbReference type="EMBL" id="KAF5803267.1"/>
    </source>
</evidence>
<name>A0A9K3IUN7_HELAN</name>